<name>A0AA97PGT5_PYRO3</name>
<feature type="domain" description="Protein kinase" evidence="11">
    <location>
        <begin position="188"/>
        <end position="421"/>
    </location>
</feature>
<feature type="compositionally biased region" description="Polar residues" evidence="9">
    <location>
        <begin position="672"/>
        <end position="685"/>
    </location>
</feature>
<reference evidence="12" key="1">
    <citation type="journal article" date="2012" name="PLoS Genet.">
        <title>Comparative analysis of the genomes of two field isolates of the rice blast fungus Magnaporthe oryzae.</title>
        <authorList>
            <person name="Xue M."/>
            <person name="Yang J."/>
            <person name="Li Z."/>
            <person name="Hu S."/>
            <person name="Yao N."/>
            <person name="Dean R.A."/>
            <person name="Zhao W."/>
            <person name="Shen M."/>
            <person name="Zhang H."/>
            <person name="Li C."/>
            <person name="Liu L."/>
            <person name="Cao L."/>
            <person name="Xu X."/>
            <person name="Xing Y."/>
            <person name="Hsiang T."/>
            <person name="Zhang Z."/>
            <person name="Xu J.R."/>
            <person name="Peng Y.L."/>
        </authorList>
    </citation>
    <scope>NUCLEOTIDE SEQUENCE</scope>
    <source>
        <strain evidence="12">Y34</strain>
    </source>
</reference>
<dbReference type="SMART" id="SM00220">
    <property type="entry name" value="S_TKc"/>
    <property type="match status" value="1"/>
</dbReference>
<dbReference type="InterPro" id="IPR017441">
    <property type="entry name" value="Protein_kinase_ATP_BS"/>
</dbReference>
<dbReference type="PROSITE" id="PS00108">
    <property type="entry name" value="PROTEIN_KINASE_ST"/>
    <property type="match status" value="1"/>
</dbReference>
<dbReference type="PROSITE" id="PS50006">
    <property type="entry name" value="FHA_DOMAIN"/>
    <property type="match status" value="1"/>
</dbReference>
<dbReference type="GO" id="GO:0004674">
    <property type="term" value="F:protein serine/threonine kinase activity"/>
    <property type="evidence" value="ECO:0007669"/>
    <property type="project" value="InterPro"/>
</dbReference>
<dbReference type="PANTHER" id="PTHR24348">
    <property type="entry name" value="SERINE/THREONINE-PROTEIN KINASE UNC-51-RELATED"/>
    <property type="match status" value="1"/>
</dbReference>
<dbReference type="SUPFAM" id="SSF54616">
    <property type="entry name" value="DNA-binding domain of Mlu1-box binding protein MBP1"/>
    <property type="match status" value="2"/>
</dbReference>
<protein>
    <recommendedName>
        <fullName evidence="7">Autophagy-related protein 1</fullName>
    </recommendedName>
</protein>
<evidence type="ECO:0000256" key="9">
    <source>
        <dbReference type="SAM" id="MobiDB-lite"/>
    </source>
</evidence>
<feature type="domain" description="FHA" evidence="10">
    <location>
        <begin position="61"/>
        <end position="114"/>
    </location>
</feature>
<dbReference type="InterPro" id="IPR008271">
    <property type="entry name" value="Ser/Thr_kinase_AS"/>
</dbReference>
<evidence type="ECO:0000256" key="2">
    <source>
        <dbReference type="ARBA" id="ARBA00005575"/>
    </source>
</evidence>
<dbReference type="SUPFAM" id="SSF56112">
    <property type="entry name" value="Protein kinase-like (PK-like)"/>
    <property type="match status" value="1"/>
</dbReference>
<dbReference type="GO" id="GO:0003677">
    <property type="term" value="F:DNA binding"/>
    <property type="evidence" value="ECO:0007669"/>
    <property type="project" value="InterPro"/>
</dbReference>
<feature type="region of interest" description="Disordered" evidence="9">
    <location>
        <begin position="427"/>
        <end position="455"/>
    </location>
</feature>
<dbReference type="PROSITE" id="PS50011">
    <property type="entry name" value="PROTEIN_KINASE_DOM"/>
    <property type="match status" value="1"/>
</dbReference>
<comment type="subcellular location">
    <subcellularLocation>
        <location evidence="1">Preautophagosomal structure membrane</location>
        <topology evidence="1">Peripheral membrane protein</topology>
    </subcellularLocation>
</comment>
<dbReference type="AlphaFoldDB" id="A0AA97PGT5"/>
<keyword evidence="6" id="KW-0072">Autophagy</keyword>
<evidence type="ECO:0000256" key="4">
    <source>
        <dbReference type="ARBA" id="ARBA00022741"/>
    </source>
</evidence>
<organism evidence="12">
    <name type="scientific">Pyricularia oryzae (strain Y34)</name>
    <name type="common">Rice blast fungus</name>
    <name type="synonym">Magnaporthe oryzae</name>
    <dbReference type="NCBI Taxonomy" id="1143189"/>
    <lineage>
        <taxon>Eukaryota</taxon>
        <taxon>Fungi</taxon>
        <taxon>Dikarya</taxon>
        <taxon>Ascomycota</taxon>
        <taxon>Pezizomycotina</taxon>
        <taxon>Sordariomycetes</taxon>
        <taxon>Sordariomycetidae</taxon>
        <taxon>Magnaporthales</taxon>
        <taxon>Pyriculariaceae</taxon>
        <taxon>Pyricularia</taxon>
    </lineage>
</organism>
<evidence type="ECO:0000256" key="7">
    <source>
        <dbReference type="ARBA" id="ARBA00030237"/>
    </source>
</evidence>
<feature type="binding site" evidence="8">
    <location>
        <position position="217"/>
    </location>
    <ligand>
        <name>ATP</name>
        <dbReference type="ChEBI" id="CHEBI:30616"/>
    </ligand>
</feature>
<dbReference type="GO" id="GO:0051094">
    <property type="term" value="P:positive regulation of developmental process"/>
    <property type="evidence" value="ECO:0007669"/>
    <property type="project" value="UniProtKB-ARBA"/>
</dbReference>
<dbReference type="EMBL" id="JH793945">
    <property type="protein sequence ID" value="ELQ34022.1"/>
    <property type="molecule type" value="Genomic_DNA"/>
</dbReference>
<sequence length="990" mass="109005">SDNRKFLAYPHNDQFRVGNDGNSLLSCLSAVPEGQTPAPQSFEPTCLKITTAHNFKTPGIVLFGCDQELCDVLLDKHNKNGISKKHFSIAQTPHGALILKNLSRNQIQIESFTQGSTTLYPAGTGRANQVAIAQRDWCKVDVGFKIRLEIPQTPAPFQGPHNNALELPSLENLSLESQLRASLRDNGYTLGSKLGDGTSGSVYRATNILTGKVIAVKQYHEHTEARQNEGKVMHLDHFLSITKWSNGLPPTLFMEFINGSHLADAHRLCPIKNRELKDLLNQLLQAVAFLHQSGVTHRDIKPANVMIIRRDEIFVKLADFDLASVSTTSLEEFCGTPRYAAPEIMLGAKYNSKVDVWSLGIVGLEILHGLPNFSRKGWPNIISNHIASQNQTPILRFISKLVKKGPIERVSAQQALDDGFFEADGAANENALPGGGQQHTPWRRTASSETLPDTEPWGCLAVVPEPGCQDVSDPKTVTHIITPSRPDPAGHDRSSAGPSVLRRKRLVVSKPSSAKEHRRSAADSLSYFTEAEYHETFLAPQNRSYLQLAVVSPKNAHVPVEIPSEGLYDSSLALPWSLHQAGDDLLTAANNSKSLQGPAGGSDKRKAMYRPLAPAQHPPMKTPKMHNERLVTGLAFYPTSVRQSGSDAQQQEDNGILNWNVATVGVATQNISPDSNVLRPQSETPRIQAKESHPSPQNVQNDKATNIDGGFELSPHQERPFAPRPGGLSTRDVFNDKHIFKVVVKNRAVSMRLPDYCLNATQIFQAVDLSLYRRKKLLACLQENSHINKETDGVWVPFRDGVFLCKEVKLFEEVRNLFKHADQPLPPDKENYLHRAFRNHKPSGLPAGYEVLNFGKNKTVVFRKVDGAVNATHLCAGSTTVRQALLGFFRSHPQVQVVERLQGGNSRVQGTYIALADTQIICDYFNLVNPRDQILARIHATGACRYALIGEPLYNLCEATAKNDYGVGNCTLPNAPATISGRESIAILGV</sequence>
<keyword evidence="4 8" id="KW-0547">Nucleotide-binding</keyword>
<proteinExistence type="inferred from homology"/>
<dbReference type="InterPro" id="IPR036887">
    <property type="entry name" value="HTH_APSES_sf"/>
</dbReference>
<dbReference type="InterPro" id="IPR011009">
    <property type="entry name" value="Kinase-like_dom_sf"/>
</dbReference>
<feature type="compositionally biased region" description="Polar residues" evidence="9">
    <location>
        <begin position="694"/>
        <end position="704"/>
    </location>
</feature>
<dbReference type="InterPro" id="IPR045269">
    <property type="entry name" value="Atg1-like"/>
</dbReference>
<dbReference type="GO" id="GO:0006914">
    <property type="term" value="P:autophagy"/>
    <property type="evidence" value="ECO:0007669"/>
    <property type="project" value="UniProtKB-KW"/>
</dbReference>
<dbReference type="PROSITE" id="PS00107">
    <property type="entry name" value="PROTEIN_KINASE_ATP"/>
    <property type="match status" value="1"/>
</dbReference>
<dbReference type="GO" id="GO:0034045">
    <property type="term" value="C:phagophore assembly site membrane"/>
    <property type="evidence" value="ECO:0007669"/>
    <property type="project" value="UniProtKB-SubCell"/>
</dbReference>
<evidence type="ECO:0000256" key="1">
    <source>
        <dbReference type="ARBA" id="ARBA00004623"/>
    </source>
</evidence>
<dbReference type="Pfam" id="PF00069">
    <property type="entry name" value="Pkinase"/>
    <property type="match status" value="1"/>
</dbReference>
<dbReference type="PANTHER" id="PTHR24348:SF71">
    <property type="entry name" value="PROTEIN KINASE DOMAIN-CONTAINING PROTEIN"/>
    <property type="match status" value="1"/>
</dbReference>
<comment type="similarity">
    <text evidence="2">Belongs to the protein kinase superfamily. CAMK Ser/Thr protein kinase family. CHEK2 subfamily.</text>
</comment>
<evidence type="ECO:0000256" key="3">
    <source>
        <dbReference type="ARBA" id="ARBA00022448"/>
    </source>
</evidence>
<dbReference type="Proteomes" id="UP000011086">
    <property type="component" value="Unassembled WGS sequence"/>
</dbReference>
<keyword evidence="3" id="KW-0813">Transport</keyword>
<dbReference type="InterPro" id="IPR000719">
    <property type="entry name" value="Prot_kinase_dom"/>
</dbReference>
<evidence type="ECO:0000256" key="6">
    <source>
        <dbReference type="ARBA" id="ARBA00023006"/>
    </source>
</evidence>
<evidence type="ECO:0000256" key="5">
    <source>
        <dbReference type="ARBA" id="ARBA00022840"/>
    </source>
</evidence>
<evidence type="ECO:0000256" key="8">
    <source>
        <dbReference type="PROSITE-ProRule" id="PRU10141"/>
    </source>
</evidence>
<feature type="region of interest" description="Disordered" evidence="9">
    <location>
        <begin position="672"/>
        <end position="728"/>
    </location>
</feature>
<dbReference type="InterPro" id="IPR000253">
    <property type="entry name" value="FHA_dom"/>
</dbReference>
<evidence type="ECO:0000259" key="10">
    <source>
        <dbReference type="PROSITE" id="PS50006"/>
    </source>
</evidence>
<gene>
    <name evidence="12" type="ORF">OOU_Y34scaffold00820g1</name>
</gene>
<feature type="non-terminal residue" evidence="12">
    <location>
        <position position="1"/>
    </location>
</feature>
<dbReference type="GO" id="GO:0005524">
    <property type="term" value="F:ATP binding"/>
    <property type="evidence" value="ECO:0007669"/>
    <property type="project" value="UniProtKB-UniRule"/>
</dbReference>
<keyword evidence="5 8" id="KW-0067">ATP-binding</keyword>
<dbReference type="GO" id="GO:0010506">
    <property type="term" value="P:regulation of autophagy"/>
    <property type="evidence" value="ECO:0007669"/>
    <property type="project" value="InterPro"/>
</dbReference>
<accession>A0AA97PGT5</accession>
<dbReference type="Gene3D" id="3.10.260.10">
    <property type="entry name" value="Transcription regulator HTH, APSES-type DNA-binding domain"/>
    <property type="match status" value="2"/>
</dbReference>
<feature type="region of interest" description="Disordered" evidence="9">
    <location>
        <begin position="481"/>
        <end position="500"/>
    </location>
</feature>
<dbReference type="Gene3D" id="1.10.510.10">
    <property type="entry name" value="Transferase(Phosphotransferase) domain 1"/>
    <property type="match status" value="1"/>
</dbReference>
<evidence type="ECO:0000259" key="11">
    <source>
        <dbReference type="PROSITE" id="PS50011"/>
    </source>
</evidence>
<evidence type="ECO:0000313" key="12">
    <source>
        <dbReference type="EMBL" id="ELQ34022.1"/>
    </source>
</evidence>